<evidence type="ECO:0000259" key="2">
    <source>
        <dbReference type="PROSITE" id="PS50011"/>
    </source>
</evidence>
<dbReference type="Gene3D" id="1.10.510.10">
    <property type="entry name" value="Transferase(Phosphotransferase) domain 1"/>
    <property type="match status" value="1"/>
</dbReference>
<reference evidence="3 4" key="1">
    <citation type="submission" date="2024-11" db="EMBL/GenBank/DDBJ databases">
        <title>A near-complete genome assembly of Cinchona calisaya.</title>
        <authorList>
            <person name="Lian D.C."/>
            <person name="Zhao X.W."/>
            <person name="Wei L."/>
        </authorList>
    </citation>
    <scope>NUCLEOTIDE SEQUENCE [LARGE SCALE GENOMIC DNA]</scope>
    <source>
        <tissue evidence="3">Nenye</tissue>
    </source>
</reference>
<dbReference type="EMBL" id="JBJUIK010000015">
    <property type="protein sequence ID" value="KAL3501936.1"/>
    <property type="molecule type" value="Genomic_DNA"/>
</dbReference>
<proteinExistence type="predicted"/>
<sequence>MLFAYLSHYFLDLIAFCVFVSILLSLIKGRYNGHSDSLKFERGAENKILQQPAMSSTSTAGTRPIFFGNGDGGFSLKELLHSTSKVSWKGTFGTSFKTELKGGNVVLVRRLKGSGLSEIEFRERVQEIGTRLHENLLPLRAYCCHQNERYLLYDYMQMGSLAKLLHGHKTADNTPLTWEVRCRIVYGVARAILYLHTIGSNICHGNIKSSNVLLTDSLDAHLSEFGLARLVSPDYKPNLVGGYRAPEARNAQEVSQASDVYSFGVLLLELLTGNAPIGAITTTTGVDLPKWVRKMFREKPIIDVFDKELLLRHQDHREQMVQLLELAVCCTFQHPNRRPLMAAVLNRIRDTCRLES</sequence>
<dbReference type="AlphaFoldDB" id="A0ABD2Y312"/>
<dbReference type="PANTHER" id="PTHR48007">
    <property type="entry name" value="LEUCINE-RICH REPEAT RECEPTOR-LIKE PROTEIN KINASE PXC1"/>
    <property type="match status" value="1"/>
</dbReference>
<name>A0ABD2Y312_9GENT</name>
<keyword evidence="4" id="KW-1185">Reference proteome</keyword>
<dbReference type="FunFam" id="1.10.510.10:FF:000095">
    <property type="entry name" value="protein STRUBBELIG-RECEPTOR FAMILY 8"/>
    <property type="match status" value="1"/>
</dbReference>
<accession>A0ABD2Y312</accession>
<dbReference type="Pfam" id="PF07714">
    <property type="entry name" value="PK_Tyr_Ser-Thr"/>
    <property type="match status" value="1"/>
</dbReference>
<keyword evidence="1" id="KW-1133">Transmembrane helix</keyword>
<evidence type="ECO:0000313" key="4">
    <source>
        <dbReference type="Proteomes" id="UP001630127"/>
    </source>
</evidence>
<dbReference type="InterPro" id="IPR001245">
    <property type="entry name" value="Ser-Thr/Tyr_kinase_cat_dom"/>
</dbReference>
<dbReference type="Gene3D" id="3.30.200.20">
    <property type="entry name" value="Phosphorylase Kinase, domain 1"/>
    <property type="match status" value="1"/>
</dbReference>
<comment type="caution">
    <text evidence="3">The sequence shown here is derived from an EMBL/GenBank/DDBJ whole genome shotgun (WGS) entry which is preliminary data.</text>
</comment>
<dbReference type="PANTHER" id="PTHR48007:SF77">
    <property type="entry name" value="PROTEIN KINASE DOMAIN-CONTAINING PROTEIN"/>
    <property type="match status" value="1"/>
</dbReference>
<dbReference type="InterPro" id="IPR011009">
    <property type="entry name" value="Kinase-like_dom_sf"/>
</dbReference>
<gene>
    <name evidence="3" type="ORF">ACH5RR_036385</name>
</gene>
<organism evidence="3 4">
    <name type="scientific">Cinchona calisaya</name>
    <dbReference type="NCBI Taxonomy" id="153742"/>
    <lineage>
        <taxon>Eukaryota</taxon>
        <taxon>Viridiplantae</taxon>
        <taxon>Streptophyta</taxon>
        <taxon>Embryophyta</taxon>
        <taxon>Tracheophyta</taxon>
        <taxon>Spermatophyta</taxon>
        <taxon>Magnoliopsida</taxon>
        <taxon>eudicotyledons</taxon>
        <taxon>Gunneridae</taxon>
        <taxon>Pentapetalae</taxon>
        <taxon>asterids</taxon>
        <taxon>lamiids</taxon>
        <taxon>Gentianales</taxon>
        <taxon>Rubiaceae</taxon>
        <taxon>Cinchonoideae</taxon>
        <taxon>Cinchoneae</taxon>
        <taxon>Cinchona</taxon>
    </lineage>
</organism>
<protein>
    <recommendedName>
        <fullName evidence="2">Protein kinase domain-containing protein</fullName>
    </recommendedName>
</protein>
<feature type="domain" description="Protein kinase" evidence="2">
    <location>
        <begin position="81"/>
        <end position="356"/>
    </location>
</feature>
<evidence type="ECO:0000313" key="3">
    <source>
        <dbReference type="EMBL" id="KAL3501936.1"/>
    </source>
</evidence>
<feature type="transmembrane region" description="Helical" evidence="1">
    <location>
        <begin position="6"/>
        <end position="27"/>
    </location>
</feature>
<dbReference type="InterPro" id="IPR000719">
    <property type="entry name" value="Prot_kinase_dom"/>
</dbReference>
<dbReference type="InterPro" id="IPR046959">
    <property type="entry name" value="PRK1-6/SRF4-like"/>
</dbReference>
<keyword evidence="1" id="KW-0812">Transmembrane</keyword>
<evidence type="ECO:0000256" key="1">
    <source>
        <dbReference type="SAM" id="Phobius"/>
    </source>
</evidence>
<dbReference type="Proteomes" id="UP001630127">
    <property type="component" value="Unassembled WGS sequence"/>
</dbReference>
<keyword evidence="1" id="KW-0472">Membrane</keyword>
<dbReference type="SUPFAM" id="SSF56112">
    <property type="entry name" value="Protein kinase-like (PK-like)"/>
    <property type="match status" value="1"/>
</dbReference>
<dbReference type="PROSITE" id="PS50011">
    <property type="entry name" value="PROTEIN_KINASE_DOM"/>
    <property type="match status" value="1"/>
</dbReference>